<keyword evidence="18" id="KW-1185">Reference proteome</keyword>
<evidence type="ECO:0000256" key="5">
    <source>
        <dbReference type="ARBA" id="ARBA00022363"/>
    </source>
</evidence>
<comment type="cofactor">
    <cofactor evidence="2 15">
        <name>pyridoxal 5'-phosphate</name>
        <dbReference type="ChEBI" id="CHEBI:597326"/>
    </cofactor>
</comment>
<dbReference type="KEGG" id="meiy:MIN45_P1208"/>
<evidence type="ECO:0000256" key="13">
    <source>
        <dbReference type="ARBA" id="ARBA00030756"/>
    </source>
</evidence>
<evidence type="ECO:0000256" key="10">
    <source>
        <dbReference type="ARBA" id="ARBA00023004"/>
    </source>
</evidence>
<dbReference type="GO" id="GO:0016853">
    <property type="term" value="F:isomerase activity"/>
    <property type="evidence" value="ECO:0007669"/>
    <property type="project" value="UniProtKB-KW"/>
</dbReference>
<dbReference type="GO" id="GO:0046872">
    <property type="term" value="F:metal ion binding"/>
    <property type="evidence" value="ECO:0007669"/>
    <property type="project" value="UniProtKB-KW"/>
</dbReference>
<dbReference type="InterPro" id="IPR058240">
    <property type="entry name" value="rSAM_sf"/>
</dbReference>
<feature type="binding site" evidence="14">
    <location>
        <position position="117"/>
    </location>
    <ligand>
        <name>[4Fe-4S] cluster</name>
        <dbReference type="ChEBI" id="CHEBI:49883"/>
        <note>4Fe-4S-S-AdoMet</note>
    </ligand>
</feature>
<dbReference type="EMBL" id="AP024718">
    <property type="protein sequence ID" value="BCX88838.1"/>
    <property type="molecule type" value="Genomic_DNA"/>
</dbReference>
<evidence type="ECO:0000256" key="14">
    <source>
        <dbReference type="PIRSR" id="PIRSR004911-1"/>
    </source>
</evidence>
<keyword evidence="9 15" id="KW-0663">Pyridoxal phosphate</keyword>
<feature type="domain" description="Radical SAM core" evidence="16">
    <location>
        <begin position="103"/>
        <end position="315"/>
    </location>
</feature>
<comment type="cofactor">
    <cofactor evidence="3">
        <name>[4Fe-4S] cluster</name>
        <dbReference type="ChEBI" id="CHEBI:49883"/>
    </cofactor>
</comment>
<dbReference type="RefSeq" id="WP_286291029.1">
    <property type="nucleotide sequence ID" value="NZ_AP024718.1"/>
</dbReference>
<evidence type="ECO:0000256" key="15">
    <source>
        <dbReference type="PIRSR" id="PIRSR603739-50"/>
    </source>
</evidence>
<keyword evidence="8 14" id="KW-0479">Metal-binding</keyword>
<dbReference type="NCBIfam" id="TIGR00238">
    <property type="entry name" value="KamA family radical SAM protein"/>
    <property type="match status" value="1"/>
</dbReference>
<dbReference type="CDD" id="cd01335">
    <property type="entry name" value="Radical_SAM"/>
    <property type="match status" value="1"/>
</dbReference>
<feature type="binding site" evidence="14">
    <location>
        <position position="121"/>
    </location>
    <ligand>
        <name>[4Fe-4S] cluster</name>
        <dbReference type="ChEBI" id="CHEBI:49883"/>
        <note>4Fe-4S-S-AdoMet</note>
    </ligand>
</feature>
<proteinExistence type="inferred from homology"/>
<dbReference type="SFLD" id="SFLDS00029">
    <property type="entry name" value="Radical_SAM"/>
    <property type="match status" value="1"/>
</dbReference>
<evidence type="ECO:0000256" key="8">
    <source>
        <dbReference type="ARBA" id="ARBA00022723"/>
    </source>
</evidence>
<dbReference type="InterPro" id="IPR013785">
    <property type="entry name" value="Aldolase_TIM"/>
</dbReference>
<dbReference type="SFLD" id="SFLDG01070">
    <property type="entry name" value="PLP-dependent"/>
    <property type="match status" value="1"/>
</dbReference>
<evidence type="ECO:0000256" key="12">
    <source>
        <dbReference type="ARBA" id="ARBA00023235"/>
    </source>
</evidence>
<evidence type="ECO:0000313" key="18">
    <source>
        <dbReference type="Proteomes" id="UP001321450"/>
    </source>
</evidence>
<dbReference type="SFLD" id="SFLDF00314">
    <property type="entry name" value="L-lysine_2_3-aminomutase_(yjeK"/>
    <property type="match status" value="1"/>
</dbReference>
<evidence type="ECO:0000256" key="9">
    <source>
        <dbReference type="ARBA" id="ARBA00022898"/>
    </source>
</evidence>
<dbReference type="GO" id="GO:0051539">
    <property type="term" value="F:4 iron, 4 sulfur cluster binding"/>
    <property type="evidence" value="ECO:0007669"/>
    <property type="project" value="UniProtKB-KW"/>
</dbReference>
<dbReference type="NCBIfam" id="TIGR03821">
    <property type="entry name" value="EFP_modif_epmB"/>
    <property type="match status" value="1"/>
</dbReference>
<dbReference type="Gene3D" id="3.20.20.70">
    <property type="entry name" value="Aldolase class I"/>
    <property type="match status" value="1"/>
</dbReference>
<dbReference type="Pfam" id="PF04055">
    <property type="entry name" value="Radical_SAM"/>
    <property type="match status" value="1"/>
</dbReference>
<evidence type="ECO:0000256" key="1">
    <source>
        <dbReference type="ARBA" id="ARBA00001352"/>
    </source>
</evidence>
<keyword evidence="10" id="KW-0408">Iron</keyword>
<evidence type="ECO:0000256" key="3">
    <source>
        <dbReference type="ARBA" id="ARBA00001966"/>
    </source>
</evidence>
<keyword evidence="7" id="KW-0949">S-adenosyl-L-methionine</keyword>
<dbReference type="InterPro" id="IPR022462">
    <property type="entry name" value="EpmB"/>
</dbReference>
<feature type="binding site" evidence="14">
    <location>
        <position position="124"/>
    </location>
    <ligand>
        <name>[4Fe-4S] cluster</name>
        <dbReference type="ChEBI" id="CHEBI:49883"/>
        <note>4Fe-4S-S-AdoMet</note>
    </ligand>
</feature>
<keyword evidence="12" id="KW-0413">Isomerase</keyword>
<accession>A0AAU9CF38</accession>
<protein>
    <recommendedName>
        <fullName evidence="5">L-lysine 2,3-aminomutase</fullName>
    </recommendedName>
    <alternativeName>
        <fullName evidence="13">EF-P post-translational modification enzyme B</fullName>
    </alternativeName>
</protein>
<evidence type="ECO:0000256" key="2">
    <source>
        <dbReference type="ARBA" id="ARBA00001933"/>
    </source>
</evidence>
<feature type="modified residue" description="N6-(pyridoxal phosphate)lysine" evidence="15">
    <location>
        <position position="329"/>
    </location>
</feature>
<dbReference type="PIRSF" id="PIRSF004911">
    <property type="entry name" value="DUF160"/>
    <property type="match status" value="1"/>
</dbReference>
<reference evidence="18" key="1">
    <citation type="journal article" date="2024" name="Int. J. Syst. Evol. Microbiol.">
        <title>Methylomarinovum tepidoasis sp. nov., a moderately thermophilic methanotroph of the family Methylothermaceae isolated from a deep-sea hydrothermal field.</title>
        <authorList>
            <person name="Hirayama H."/>
            <person name="Takaki Y."/>
            <person name="Abe M."/>
            <person name="Miyazaki M."/>
            <person name="Uematsu K."/>
            <person name="Matsui Y."/>
            <person name="Takai K."/>
        </authorList>
    </citation>
    <scope>NUCLEOTIDE SEQUENCE [LARGE SCALE GENOMIC DNA]</scope>
    <source>
        <strain evidence="18">IN45</strain>
    </source>
</reference>
<evidence type="ECO:0000256" key="6">
    <source>
        <dbReference type="ARBA" id="ARBA00022485"/>
    </source>
</evidence>
<keyword evidence="11 14" id="KW-0411">Iron-sulfur</keyword>
<sequence>MVSIITQPSPLPAWRRELAQGFKDPEELLTFLGLPASGWDAAAQQDFPLRVPRAFARRMRRGDPEDPLLRQVLPLGAENAVAPGFVNDPVGDGRTRAAPGLLHKYHGRALLVTTGACAIHCRYCFRRHFPYSQAQLTPARLRPALDYLRRHEEISEIILSGGDPLMLTDARLSELIRALEDIPQLYRLRLHTRLPVVLPSRITETLTEQLAASRLQCVIVVHANHPNEIDADVATAVTRLRQAGVTVLNQGTLLAGVNDTLEALVALQEQCFAAGILPYYLHLLDRARGTAHFEVEELRARALYEALRRRLPGYLTPRLARESPGAPYKIWF</sequence>
<evidence type="ECO:0000256" key="4">
    <source>
        <dbReference type="ARBA" id="ARBA00008703"/>
    </source>
</evidence>
<evidence type="ECO:0000259" key="16">
    <source>
        <dbReference type="PROSITE" id="PS51918"/>
    </source>
</evidence>
<comment type="similarity">
    <text evidence="4">Belongs to the radical SAM superfamily. KamA family.</text>
</comment>
<dbReference type="InterPro" id="IPR007197">
    <property type="entry name" value="rSAM"/>
</dbReference>
<evidence type="ECO:0000256" key="7">
    <source>
        <dbReference type="ARBA" id="ARBA00022691"/>
    </source>
</evidence>
<organism evidence="17 18">
    <name type="scientific">Methylomarinovum tepidoasis</name>
    <dbReference type="NCBI Taxonomy" id="2840183"/>
    <lineage>
        <taxon>Bacteria</taxon>
        <taxon>Pseudomonadati</taxon>
        <taxon>Pseudomonadota</taxon>
        <taxon>Gammaproteobacteria</taxon>
        <taxon>Methylococcales</taxon>
        <taxon>Methylothermaceae</taxon>
        <taxon>Methylomarinovum</taxon>
    </lineage>
</organism>
<keyword evidence="6 14" id="KW-0004">4Fe-4S</keyword>
<name>A0AAU9CF38_9GAMM</name>
<gene>
    <name evidence="17" type="ORF">MIN45_P1208</name>
</gene>
<dbReference type="Proteomes" id="UP001321450">
    <property type="component" value="Chromosome"/>
</dbReference>
<comment type="catalytic activity">
    <reaction evidence="1">
        <text>L-lysine = D-beta-lysine</text>
        <dbReference type="Rhea" id="RHEA:44148"/>
        <dbReference type="ChEBI" id="CHEBI:32551"/>
        <dbReference type="ChEBI" id="CHEBI:84138"/>
    </reaction>
</comment>
<dbReference type="AlphaFoldDB" id="A0AAU9CF38"/>
<dbReference type="PANTHER" id="PTHR30538:SF1">
    <property type="entry name" value="L-LYSINE 2,3-AMINOMUTASE"/>
    <property type="match status" value="1"/>
</dbReference>
<evidence type="ECO:0000313" key="17">
    <source>
        <dbReference type="EMBL" id="BCX88838.1"/>
    </source>
</evidence>
<dbReference type="PANTHER" id="PTHR30538">
    <property type="entry name" value="LYSINE 2,3-AMINOMUTASE-RELATED"/>
    <property type="match status" value="1"/>
</dbReference>
<dbReference type="PROSITE" id="PS51918">
    <property type="entry name" value="RADICAL_SAM"/>
    <property type="match status" value="1"/>
</dbReference>
<evidence type="ECO:0000256" key="11">
    <source>
        <dbReference type="ARBA" id="ARBA00023014"/>
    </source>
</evidence>
<dbReference type="SUPFAM" id="SSF102114">
    <property type="entry name" value="Radical SAM enzymes"/>
    <property type="match status" value="1"/>
</dbReference>
<dbReference type="InterPro" id="IPR003739">
    <property type="entry name" value="Lys_aminomutase/Glu_NH3_mut"/>
</dbReference>